<gene>
    <name evidence="1" type="ORF">SK128_020893</name>
</gene>
<organism evidence="1 2">
    <name type="scientific">Halocaridina rubra</name>
    <name type="common">Hawaiian red shrimp</name>
    <dbReference type="NCBI Taxonomy" id="373956"/>
    <lineage>
        <taxon>Eukaryota</taxon>
        <taxon>Metazoa</taxon>
        <taxon>Ecdysozoa</taxon>
        <taxon>Arthropoda</taxon>
        <taxon>Crustacea</taxon>
        <taxon>Multicrustacea</taxon>
        <taxon>Malacostraca</taxon>
        <taxon>Eumalacostraca</taxon>
        <taxon>Eucarida</taxon>
        <taxon>Decapoda</taxon>
        <taxon>Pleocyemata</taxon>
        <taxon>Caridea</taxon>
        <taxon>Atyoidea</taxon>
        <taxon>Atyidae</taxon>
        <taxon>Halocaridina</taxon>
    </lineage>
</organism>
<keyword evidence="2" id="KW-1185">Reference proteome</keyword>
<protein>
    <submittedName>
        <fullName evidence="1">Uncharacterized protein</fullName>
    </submittedName>
</protein>
<dbReference type="AlphaFoldDB" id="A0AAN9ACU0"/>
<feature type="non-terminal residue" evidence="1">
    <location>
        <position position="1"/>
    </location>
</feature>
<proteinExistence type="predicted"/>
<evidence type="ECO:0000313" key="2">
    <source>
        <dbReference type="Proteomes" id="UP001381693"/>
    </source>
</evidence>
<dbReference type="EMBL" id="JAXCGZ010006646">
    <property type="protein sequence ID" value="KAK7079627.1"/>
    <property type="molecule type" value="Genomic_DNA"/>
</dbReference>
<feature type="non-terminal residue" evidence="1">
    <location>
        <position position="121"/>
    </location>
</feature>
<evidence type="ECO:0000313" key="1">
    <source>
        <dbReference type="EMBL" id="KAK7079627.1"/>
    </source>
</evidence>
<sequence>SRSPERRITAGYGSLKTSSEWSCLTLHAPLGMLGIENLTLISSSFGFSDLISRLPKSHDNIARKNAFSIRRPDTIGSLNPVVTSHLPIPDSRIITSPPLLARREGRMLGVGGFNRKCMRGC</sequence>
<dbReference type="Proteomes" id="UP001381693">
    <property type="component" value="Unassembled WGS sequence"/>
</dbReference>
<accession>A0AAN9ACU0</accession>
<comment type="caution">
    <text evidence="1">The sequence shown here is derived from an EMBL/GenBank/DDBJ whole genome shotgun (WGS) entry which is preliminary data.</text>
</comment>
<reference evidence="1 2" key="1">
    <citation type="submission" date="2023-11" db="EMBL/GenBank/DDBJ databases">
        <title>Halocaridina rubra genome assembly.</title>
        <authorList>
            <person name="Smith C."/>
        </authorList>
    </citation>
    <scope>NUCLEOTIDE SEQUENCE [LARGE SCALE GENOMIC DNA]</scope>
    <source>
        <strain evidence="1">EP-1</strain>
        <tissue evidence="1">Whole</tissue>
    </source>
</reference>
<name>A0AAN9ACU0_HALRR</name>